<proteinExistence type="predicted"/>
<evidence type="ECO:0000313" key="3">
    <source>
        <dbReference type="Proteomes" id="UP000196158"/>
    </source>
</evidence>
<feature type="compositionally biased region" description="Acidic residues" evidence="1">
    <location>
        <begin position="16"/>
        <end position="25"/>
    </location>
</feature>
<reference evidence="2 3" key="1">
    <citation type="submission" date="2017-04" db="EMBL/GenBank/DDBJ databases">
        <authorList>
            <person name="Afonso C.L."/>
            <person name="Miller P.J."/>
            <person name="Scott M.A."/>
            <person name="Spackman E."/>
            <person name="Goraichik I."/>
            <person name="Dimitrov K.M."/>
            <person name="Suarez D.L."/>
            <person name="Swayne D.E."/>
        </authorList>
    </citation>
    <scope>NUCLEOTIDE SEQUENCE [LARGE SCALE GENOMIC DNA]</scope>
</reference>
<name>A0A1X7R1K3_9SACH</name>
<keyword evidence="3" id="KW-1185">Reference proteome</keyword>
<feature type="region of interest" description="Disordered" evidence="1">
    <location>
        <begin position="148"/>
        <end position="219"/>
    </location>
</feature>
<evidence type="ECO:0000313" key="2">
    <source>
        <dbReference type="EMBL" id="SMN19548.1"/>
    </source>
</evidence>
<evidence type="ECO:0000256" key="1">
    <source>
        <dbReference type="SAM" id="MobiDB-lite"/>
    </source>
</evidence>
<dbReference type="AlphaFoldDB" id="A0A1X7R1K3"/>
<dbReference type="STRING" id="1789683.A0A1X7R1K3"/>
<protein>
    <submittedName>
        <fullName evidence="2">Similar to Saccharomyces cerevisiae YBR152W SPP381 mRNA splicing factor, component of U4/U6.U5 tri-snRNP</fullName>
    </submittedName>
</protein>
<feature type="compositionally biased region" description="Basic and acidic residues" evidence="1">
    <location>
        <begin position="206"/>
        <end position="219"/>
    </location>
</feature>
<sequence length="219" mass="25474">MSDSEDTSSNDYNSSSEEESSSEDEIVLHKPIFLKRKGKDLDLNDSEREAKLLKPGNPNDSEPDQLLKRIDFENNQANKREEMASQITNDYTTDKDLLRRTILLDDDDTIDPEYEKQEWLKRKKNREKYQRDKLVAKQLEFETKEANKLKSKEISNKDLTSQNTNFNSEKTATHKTTDKNSKLDNSKKNYKPQVARDHNFGTSIGSKEDSKIENEYSIL</sequence>
<dbReference type="Proteomes" id="UP000196158">
    <property type="component" value="Unassembled WGS sequence"/>
</dbReference>
<feature type="region of interest" description="Disordered" evidence="1">
    <location>
        <begin position="1"/>
        <end position="28"/>
    </location>
</feature>
<feature type="compositionally biased region" description="Polar residues" evidence="1">
    <location>
        <begin position="157"/>
        <end position="170"/>
    </location>
</feature>
<gene>
    <name evidence="2" type="ORF">KASA_0O00935G</name>
</gene>
<organism evidence="2 3">
    <name type="scientific">Maudiozyma saulgeensis</name>
    <dbReference type="NCBI Taxonomy" id="1789683"/>
    <lineage>
        <taxon>Eukaryota</taxon>
        <taxon>Fungi</taxon>
        <taxon>Dikarya</taxon>
        <taxon>Ascomycota</taxon>
        <taxon>Saccharomycotina</taxon>
        <taxon>Saccharomycetes</taxon>
        <taxon>Saccharomycetales</taxon>
        <taxon>Saccharomycetaceae</taxon>
        <taxon>Maudiozyma</taxon>
    </lineage>
</organism>
<accession>A0A1X7R1K3</accession>
<dbReference type="EMBL" id="FXLY01000004">
    <property type="protein sequence ID" value="SMN19548.1"/>
    <property type="molecule type" value="Genomic_DNA"/>
</dbReference>
<dbReference type="OrthoDB" id="4070429at2759"/>
<feature type="compositionally biased region" description="Basic and acidic residues" evidence="1">
    <location>
        <begin position="171"/>
        <end position="187"/>
    </location>
</feature>